<dbReference type="EMBL" id="MAVT02000885">
    <property type="protein sequence ID" value="POS72979.1"/>
    <property type="molecule type" value="Genomic_DNA"/>
</dbReference>
<protein>
    <submittedName>
        <fullName evidence="2">Uncharacterized protein</fullName>
    </submittedName>
</protein>
<dbReference type="AlphaFoldDB" id="A0A2P5HRU9"/>
<feature type="region of interest" description="Disordered" evidence="1">
    <location>
        <begin position="38"/>
        <end position="70"/>
    </location>
</feature>
<evidence type="ECO:0000256" key="1">
    <source>
        <dbReference type="SAM" id="MobiDB-lite"/>
    </source>
</evidence>
<name>A0A2P5HRU9_DIAHE</name>
<evidence type="ECO:0000313" key="2">
    <source>
        <dbReference type="EMBL" id="POS72979.1"/>
    </source>
</evidence>
<dbReference type="Proteomes" id="UP000094444">
    <property type="component" value="Unassembled WGS sequence"/>
</dbReference>
<comment type="caution">
    <text evidence="2">The sequence shown here is derived from an EMBL/GenBank/DDBJ whole genome shotgun (WGS) entry which is preliminary data.</text>
</comment>
<keyword evidence="3" id="KW-1185">Reference proteome</keyword>
<gene>
    <name evidence="2" type="ORF">DHEL01_v208628</name>
</gene>
<accession>A0A2P5HRU9</accession>
<evidence type="ECO:0000313" key="3">
    <source>
        <dbReference type="Proteomes" id="UP000094444"/>
    </source>
</evidence>
<reference evidence="2" key="1">
    <citation type="submission" date="2017-09" db="EMBL/GenBank/DDBJ databases">
        <title>Polyketide synthases of a Diaporthe helianthi virulent isolate.</title>
        <authorList>
            <person name="Baroncelli R."/>
        </authorList>
    </citation>
    <scope>NUCLEOTIDE SEQUENCE [LARGE SCALE GENOMIC DNA]</scope>
    <source>
        <strain evidence="2">7/96</strain>
    </source>
</reference>
<organism evidence="2 3">
    <name type="scientific">Diaporthe helianthi</name>
    <dbReference type="NCBI Taxonomy" id="158607"/>
    <lineage>
        <taxon>Eukaryota</taxon>
        <taxon>Fungi</taxon>
        <taxon>Dikarya</taxon>
        <taxon>Ascomycota</taxon>
        <taxon>Pezizomycotina</taxon>
        <taxon>Sordariomycetes</taxon>
        <taxon>Sordariomycetidae</taxon>
        <taxon>Diaporthales</taxon>
        <taxon>Diaporthaceae</taxon>
        <taxon>Diaporthe</taxon>
    </lineage>
</organism>
<dbReference type="InParanoid" id="A0A2P5HRU9"/>
<proteinExistence type="predicted"/>
<sequence>MDGFLTEADDADERREADEELDFQRRLVVGTIGKGRQTQVGQSVKRDVKAGGGQRAAGRRPPRNIEHRAGQLATRTGVLLLGYRKQTTAKLEAARLRKQQQQQQQQ</sequence>